<evidence type="ECO:0000313" key="7">
    <source>
        <dbReference type="EMBL" id="HIU61045.1"/>
    </source>
</evidence>
<evidence type="ECO:0008006" key="9">
    <source>
        <dbReference type="Google" id="ProtNLM"/>
    </source>
</evidence>
<protein>
    <recommendedName>
        <fullName evidence="9">YhhN-like protein</fullName>
    </recommendedName>
</protein>
<dbReference type="InterPro" id="IPR012506">
    <property type="entry name" value="TMEM86B-like"/>
</dbReference>
<dbReference type="Pfam" id="PF07947">
    <property type="entry name" value="YhhN"/>
    <property type="match status" value="1"/>
</dbReference>
<keyword evidence="4 6" id="KW-1133">Transmembrane helix</keyword>
<keyword evidence="3 6" id="KW-0812">Transmembrane</keyword>
<keyword evidence="5 6" id="KW-0472">Membrane</keyword>
<evidence type="ECO:0000256" key="3">
    <source>
        <dbReference type="ARBA" id="ARBA00022692"/>
    </source>
</evidence>
<feature type="transmembrane region" description="Helical" evidence="6">
    <location>
        <begin position="116"/>
        <end position="137"/>
    </location>
</feature>
<accession>A0A9D1MIF2</accession>
<evidence type="ECO:0000256" key="2">
    <source>
        <dbReference type="ARBA" id="ARBA00007375"/>
    </source>
</evidence>
<evidence type="ECO:0000313" key="8">
    <source>
        <dbReference type="Proteomes" id="UP000824110"/>
    </source>
</evidence>
<feature type="transmembrane region" description="Helical" evidence="6">
    <location>
        <begin position="7"/>
        <end position="32"/>
    </location>
</feature>
<reference evidence="7" key="1">
    <citation type="submission" date="2020-10" db="EMBL/GenBank/DDBJ databases">
        <authorList>
            <person name="Gilroy R."/>
        </authorList>
    </citation>
    <scope>NUCLEOTIDE SEQUENCE</scope>
    <source>
        <strain evidence="7">CHK195-12923</strain>
    </source>
</reference>
<dbReference type="Proteomes" id="UP000824110">
    <property type="component" value="Unassembled WGS sequence"/>
</dbReference>
<comment type="similarity">
    <text evidence="2">Belongs to the TMEM86 family.</text>
</comment>
<proteinExistence type="inferred from homology"/>
<evidence type="ECO:0000256" key="5">
    <source>
        <dbReference type="ARBA" id="ARBA00023136"/>
    </source>
</evidence>
<evidence type="ECO:0000256" key="4">
    <source>
        <dbReference type="ARBA" id="ARBA00022989"/>
    </source>
</evidence>
<feature type="transmembrane region" description="Helical" evidence="6">
    <location>
        <begin position="143"/>
        <end position="166"/>
    </location>
</feature>
<dbReference type="EMBL" id="DVNE01000002">
    <property type="protein sequence ID" value="HIU61045.1"/>
    <property type="molecule type" value="Genomic_DNA"/>
</dbReference>
<feature type="transmembrane region" description="Helical" evidence="6">
    <location>
        <begin position="173"/>
        <end position="194"/>
    </location>
</feature>
<feature type="transmembrane region" description="Helical" evidence="6">
    <location>
        <begin position="206"/>
        <end position="229"/>
    </location>
</feature>
<reference evidence="7" key="2">
    <citation type="journal article" date="2021" name="PeerJ">
        <title>Extensive microbial diversity within the chicken gut microbiome revealed by metagenomics and culture.</title>
        <authorList>
            <person name="Gilroy R."/>
            <person name="Ravi A."/>
            <person name="Getino M."/>
            <person name="Pursley I."/>
            <person name="Horton D.L."/>
            <person name="Alikhan N.F."/>
            <person name="Baker D."/>
            <person name="Gharbi K."/>
            <person name="Hall N."/>
            <person name="Watson M."/>
            <person name="Adriaenssens E.M."/>
            <person name="Foster-Nyarko E."/>
            <person name="Jarju S."/>
            <person name="Secka A."/>
            <person name="Antonio M."/>
            <person name="Oren A."/>
            <person name="Chaudhuri R.R."/>
            <person name="La Ragione R."/>
            <person name="Hildebrand F."/>
            <person name="Pallen M.J."/>
        </authorList>
    </citation>
    <scope>NUCLEOTIDE SEQUENCE</scope>
    <source>
        <strain evidence="7">CHK195-12923</strain>
    </source>
</reference>
<evidence type="ECO:0000256" key="1">
    <source>
        <dbReference type="ARBA" id="ARBA00004141"/>
    </source>
</evidence>
<dbReference type="GO" id="GO:0016020">
    <property type="term" value="C:membrane"/>
    <property type="evidence" value="ECO:0007669"/>
    <property type="project" value="UniProtKB-SubCell"/>
</dbReference>
<comment type="caution">
    <text evidence="7">The sequence shown here is derived from an EMBL/GenBank/DDBJ whole genome shotgun (WGS) entry which is preliminary data.</text>
</comment>
<name>A0A9D1MIF2_9FIRM</name>
<organism evidence="7 8">
    <name type="scientific">Candidatus Coproplasma excrementigallinarum</name>
    <dbReference type="NCBI Taxonomy" id="2840747"/>
    <lineage>
        <taxon>Bacteria</taxon>
        <taxon>Bacillati</taxon>
        <taxon>Bacillota</taxon>
        <taxon>Clostridia</taxon>
        <taxon>Eubacteriales</taxon>
        <taxon>Candidatus Coproplasma</taxon>
    </lineage>
</organism>
<sequence length="248" mass="27103">MTARRTAAAVLNIILAAAAAALFAALIALNAMRRYSDVRIPEFCIVPLCLVFALCNFKNFASVDGILTVLALIFTTCADYVMVLLNTNYPLSLCFFAAAQVTYCVRIQLMRRDLKYLAISLPLRVIVCAAAVIGIVVPFEWDALLVLAAFYFTNLIFNAAEALIMIKSGLANILFFAGLLLFAGCDICVGLNSAGEVGLELSAAGLYAVNILIWVFYMPSQILIALSACRPKEFFKKIFRREDGRQIG</sequence>
<gene>
    <name evidence="7" type="ORF">IAB69_00120</name>
</gene>
<comment type="subcellular location">
    <subcellularLocation>
        <location evidence="1">Membrane</location>
        <topology evidence="1">Multi-pass membrane protein</topology>
    </subcellularLocation>
</comment>
<feature type="transmembrane region" description="Helical" evidence="6">
    <location>
        <begin position="64"/>
        <end position="83"/>
    </location>
</feature>
<evidence type="ECO:0000256" key="6">
    <source>
        <dbReference type="SAM" id="Phobius"/>
    </source>
</evidence>
<dbReference type="AlphaFoldDB" id="A0A9D1MIF2"/>